<accession>A0ABX9MLM5</accession>
<comment type="caution">
    <text evidence="2">The sequence shown here is derived from an EMBL/GenBank/DDBJ whole genome shotgun (WGS) entry which is preliminary data.</text>
</comment>
<evidence type="ECO:0008006" key="4">
    <source>
        <dbReference type="Google" id="ProtNLM"/>
    </source>
</evidence>
<name>A0ABX9MLM5_9DEIN</name>
<keyword evidence="3" id="KW-1185">Reference proteome</keyword>
<evidence type="ECO:0000313" key="3">
    <source>
        <dbReference type="Proteomes" id="UP000265443"/>
    </source>
</evidence>
<dbReference type="Proteomes" id="UP000265443">
    <property type="component" value="Unassembled WGS sequence"/>
</dbReference>
<keyword evidence="1" id="KW-0732">Signal</keyword>
<reference evidence="2 3" key="1">
    <citation type="submission" date="2018-08" db="EMBL/GenBank/DDBJ databases">
        <title>Meiothermus hypogaeus DSM 23238 genome sequencing project.</title>
        <authorList>
            <person name="Da Costa M.S."/>
            <person name="Albuquerque L."/>
            <person name="Raposo P."/>
            <person name="Froufe H.J.C."/>
            <person name="Barroso C.S."/>
            <person name="Egas C."/>
        </authorList>
    </citation>
    <scope>NUCLEOTIDE SEQUENCE [LARGE SCALE GENOMIC DNA]</scope>
    <source>
        <strain evidence="2 3">DSM 23238</strain>
    </source>
</reference>
<feature type="chain" id="PRO_5046878200" description="VCBS repeat-containing protein" evidence="1">
    <location>
        <begin position="19"/>
        <end position="257"/>
    </location>
</feature>
<evidence type="ECO:0000313" key="2">
    <source>
        <dbReference type="EMBL" id="RIH77432.1"/>
    </source>
</evidence>
<dbReference type="EMBL" id="QWKY01000035">
    <property type="protein sequence ID" value="RIH77432.1"/>
    <property type="molecule type" value="Genomic_DNA"/>
</dbReference>
<feature type="signal peptide" evidence="1">
    <location>
        <begin position="1"/>
        <end position="18"/>
    </location>
</feature>
<organism evidence="2 3">
    <name type="scientific">Meiothermus hypogaeus</name>
    <dbReference type="NCBI Taxonomy" id="884155"/>
    <lineage>
        <taxon>Bacteria</taxon>
        <taxon>Thermotogati</taxon>
        <taxon>Deinococcota</taxon>
        <taxon>Deinococci</taxon>
        <taxon>Thermales</taxon>
        <taxon>Thermaceae</taxon>
        <taxon>Meiothermus</taxon>
    </lineage>
</organism>
<protein>
    <recommendedName>
        <fullName evidence="4">VCBS repeat-containing protein</fullName>
    </recommendedName>
</protein>
<proteinExistence type="predicted"/>
<evidence type="ECO:0000256" key="1">
    <source>
        <dbReference type="SAM" id="SignalP"/>
    </source>
</evidence>
<dbReference type="RefSeq" id="WP_119341204.1">
    <property type="nucleotide sequence ID" value="NZ_QWKY01000035.1"/>
</dbReference>
<sequence length="257" mass="28759">MRVPILAAVLVLSGLALAQPTSNSPIAWGSYTIRQEAGLLRIIRADRTQVEIKGGQFEVKQLELTGQAPAELWINETSGPHTTAYFFTQEQGFRNLLIYRGRTAGVLEVRDVDGDRRPEIIVGTDVFADFGGLPREVYPRLTYILAWDGVRYVDATARFPTLGFRTLSYYRTALQDALIQKDEVNARSAALGYYGRGLITGQADEAKTWLMANTPQAIRRWLLDLEGEVIRALYTDLACRMTVSYSRSLPPKPVCNR</sequence>
<gene>
    <name evidence="2" type="ORF">Mhypo_02044</name>
</gene>